<dbReference type="GO" id="GO:0005829">
    <property type="term" value="C:cytosol"/>
    <property type="evidence" value="ECO:0007669"/>
    <property type="project" value="TreeGrafter"/>
</dbReference>
<evidence type="ECO:0000259" key="6">
    <source>
        <dbReference type="PROSITE" id="PS50832"/>
    </source>
</evidence>
<evidence type="ECO:0000313" key="7">
    <source>
        <dbReference type="EMBL" id="BCG49258.1"/>
    </source>
</evidence>
<dbReference type="FunFam" id="2.40.50.140:FF:000002">
    <property type="entry name" value="Translation initiation factor IF-1"/>
    <property type="match status" value="1"/>
</dbReference>
<evidence type="ECO:0000256" key="4">
    <source>
        <dbReference type="HAMAP-Rule" id="MF_00075"/>
    </source>
</evidence>
<keyword evidence="4" id="KW-0963">Cytoplasm</keyword>
<dbReference type="PANTHER" id="PTHR33370">
    <property type="entry name" value="TRANSLATION INITIATION FACTOR IF-1, CHLOROPLASTIC"/>
    <property type="match status" value="1"/>
</dbReference>
<sequence length="71" mass="8178">MKNKNIFEVEGVVINSMPNATFKIKLENDLIIDAYVSGKIRKNFIKIMIGDKVKILLSDYDLTKGRIIHRL</sequence>
<accession>A0A7R6VZH7</accession>
<protein>
    <recommendedName>
        <fullName evidence="4 5">Translation initiation factor IF-1</fullName>
    </recommendedName>
</protein>
<keyword evidence="4" id="KW-0694">RNA-binding</keyword>
<dbReference type="CDD" id="cd04451">
    <property type="entry name" value="S1_IF1"/>
    <property type="match status" value="1"/>
</dbReference>
<dbReference type="GO" id="GO:0019843">
    <property type="term" value="F:rRNA binding"/>
    <property type="evidence" value="ECO:0007669"/>
    <property type="project" value="UniProtKB-UniRule"/>
</dbReference>
<dbReference type="Gene3D" id="2.40.50.140">
    <property type="entry name" value="Nucleic acid-binding proteins"/>
    <property type="match status" value="1"/>
</dbReference>
<dbReference type="KEGG" id="crr:CRDco_0380"/>
<dbReference type="Proteomes" id="UP000595596">
    <property type="component" value="Chromosome"/>
</dbReference>
<keyword evidence="2 4" id="KW-0396">Initiation factor</keyword>
<comment type="function">
    <text evidence="4">One of the essential components for the initiation of protein synthesis. Stabilizes the binding of IF-2 and IF-3 on the 30S subunit to which N-formylmethionyl-tRNA(fMet) subsequently binds. Helps modulate mRNA selection, yielding the 30S pre-initiation complex (PIC). Upon addition of the 50S ribosomal subunit IF-1, IF-2 and IF-3 are released leaving the mature 70S translation initiation complex.</text>
</comment>
<dbReference type="SUPFAM" id="SSF50249">
    <property type="entry name" value="Nucleic acid-binding proteins"/>
    <property type="match status" value="1"/>
</dbReference>
<dbReference type="GO" id="GO:0003743">
    <property type="term" value="F:translation initiation factor activity"/>
    <property type="evidence" value="ECO:0007669"/>
    <property type="project" value="UniProtKB-UniRule"/>
</dbReference>
<dbReference type="InterPro" id="IPR004368">
    <property type="entry name" value="TIF_IF1"/>
</dbReference>
<dbReference type="PROSITE" id="PS50832">
    <property type="entry name" value="S1_IF1_TYPE"/>
    <property type="match status" value="1"/>
</dbReference>
<proteinExistence type="inferred from homology"/>
<dbReference type="EMBL" id="AP023214">
    <property type="protein sequence ID" value="BCG49258.1"/>
    <property type="molecule type" value="Genomic_DNA"/>
</dbReference>
<comment type="subunit">
    <text evidence="4">Component of the 30S ribosomal translation pre-initiation complex which assembles on the 30S ribosome in the order IF-2 and IF-3, IF-1 and N-formylmethionyl-tRNA(fMet); mRNA recruitment can occur at any time during PIC assembly.</text>
</comment>
<organism evidence="7 8">
    <name type="scientific">Candidatus Carsonella ruddii</name>
    <name type="common">Diaphorina cf. continua</name>
    <dbReference type="NCBI Taxonomy" id="2661587"/>
    <lineage>
        <taxon>Bacteria</taxon>
        <taxon>Pseudomonadati</taxon>
        <taxon>Pseudomonadota</taxon>
        <taxon>Gammaproteobacteria</taxon>
        <taxon>Oceanospirillales</taxon>
        <taxon>Halomonadaceae</taxon>
        <taxon>Zymobacter group</taxon>
        <taxon>Candidatus Carsonella</taxon>
    </lineage>
</organism>
<feature type="domain" description="S1-like" evidence="6">
    <location>
        <begin position="1"/>
        <end position="71"/>
    </location>
</feature>
<gene>
    <name evidence="4 7" type="primary">infA</name>
    <name evidence="7" type="ORF">CRDco_0380</name>
</gene>
<evidence type="ECO:0000256" key="5">
    <source>
        <dbReference type="NCBIfam" id="TIGR00008"/>
    </source>
</evidence>
<keyword evidence="4" id="KW-0699">rRNA-binding</keyword>
<evidence type="ECO:0000256" key="3">
    <source>
        <dbReference type="ARBA" id="ARBA00022917"/>
    </source>
</evidence>
<dbReference type="NCBIfam" id="TIGR00008">
    <property type="entry name" value="infA"/>
    <property type="match status" value="1"/>
</dbReference>
<dbReference type="InterPro" id="IPR006196">
    <property type="entry name" value="RNA-binding_domain_S1_IF1"/>
</dbReference>
<keyword evidence="8" id="KW-1185">Reference proteome</keyword>
<dbReference type="InterPro" id="IPR012340">
    <property type="entry name" value="NA-bd_OB-fold"/>
</dbReference>
<dbReference type="RefSeq" id="WP_201329547.1">
    <property type="nucleotide sequence ID" value="NZ_AP023214.1"/>
</dbReference>
<name>A0A7R6VZH7_CARRU</name>
<reference evidence="7 8" key="1">
    <citation type="journal article" date="2020" name="Genome Biol. Evol.">
        <title>Comparative Genomics Underlines Multiple Roles of Profftella, an Obligate Symbiont of Psyllids: Providing Toxins, Vitamins, and Carotenoids.</title>
        <authorList>
            <person name="Nakabachi A."/>
            <person name="Piel J."/>
            <person name="Malenovsky I."/>
            <person name="Hirose Y."/>
        </authorList>
    </citation>
    <scope>NUCLEOTIDE SEQUENCE [LARGE SCALE GENOMIC DNA]</scope>
    <source>
        <strain evidence="7 8">Dco</strain>
    </source>
</reference>
<dbReference type="HAMAP" id="MF_00075">
    <property type="entry name" value="IF_1"/>
    <property type="match status" value="1"/>
</dbReference>
<comment type="subcellular location">
    <subcellularLocation>
        <location evidence="4">Cytoplasm</location>
    </subcellularLocation>
</comment>
<evidence type="ECO:0000256" key="2">
    <source>
        <dbReference type="ARBA" id="ARBA00022540"/>
    </source>
</evidence>
<evidence type="ECO:0000256" key="1">
    <source>
        <dbReference type="ARBA" id="ARBA00010939"/>
    </source>
</evidence>
<evidence type="ECO:0000313" key="8">
    <source>
        <dbReference type="Proteomes" id="UP000595596"/>
    </source>
</evidence>
<dbReference type="Pfam" id="PF01176">
    <property type="entry name" value="eIF-1a"/>
    <property type="match status" value="1"/>
</dbReference>
<keyword evidence="3 4" id="KW-0648">Protein biosynthesis</keyword>
<dbReference type="GO" id="GO:0043022">
    <property type="term" value="F:ribosome binding"/>
    <property type="evidence" value="ECO:0007669"/>
    <property type="project" value="UniProtKB-UniRule"/>
</dbReference>
<dbReference type="AlphaFoldDB" id="A0A7R6VZH7"/>
<comment type="similarity">
    <text evidence="1 4">Belongs to the IF-1 family.</text>
</comment>
<dbReference type="PANTHER" id="PTHR33370:SF1">
    <property type="entry name" value="TRANSLATION INITIATION FACTOR IF-1, CHLOROPLASTIC"/>
    <property type="match status" value="1"/>
</dbReference>